<accession>A0A8T0IVY2</accession>
<comment type="caution">
    <text evidence="1">The sequence shown here is derived from an EMBL/GenBank/DDBJ whole genome shotgun (WGS) entry which is preliminary data.</text>
</comment>
<evidence type="ECO:0000313" key="1">
    <source>
        <dbReference type="EMBL" id="KAG0586523.1"/>
    </source>
</evidence>
<proteinExistence type="predicted"/>
<name>A0A8T0IVY2_CERPU</name>
<dbReference type="EMBL" id="CM026422">
    <property type="protein sequence ID" value="KAG0586523.1"/>
    <property type="molecule type" value="Genomic_DNA"/>
</dbReference>
<sequence length="362" mass="41793">MSLPEMEGTSVESTLLHLDPIGRLTEEQTPSINLSSLLDEYRVNSIFSTNDQHDHDTIDLKQISEQVAALVEEPHKVENLLDAFVDPHLAAEVCGCVDHDCDDPAELKRVLEEDHISEGFEILDKVEDLHNKYALATRKTQVLELSLWDLTEKIKLLESKIILQEQQILDAQNRQEEQDALLLSPMRSIYLRHFHDQVREGICEKLAATPLHARHQRALRLRVYEKAIDHRYGEDQIFDNNLWSFMQETHGISPQFFNKTTMWNEFVDDLLKDEELVALLGLSPASILITRFGRPTEQQEQSKAETTGALRNKHIFAELVTRQDDEQRPTYTELYKFLFNAEPETLNFKAIISSPREEDPVK</sequence>
<organism evidence="1 2">
    <name type="scientific">Ceratodon purpureus</name>
    <name type="common">Fire moss</name>
    <name type="synonym">Dicranum purpureum</name>
    <dbReference type="NCBI Taxonomy" id="3225"/>
    <lineage>
        <taxon>Eukaryota</taxon>
        <taxon>Viridiplantae</taxon>
        <taxon>Streptophyta</taxon>
        <taxon>Embryophyta</taxon>
        <taxon>Bryophyta</taxon>
        <taxon>Bryophytina</taxon>
        <taxon>Bryopsida</taxon>
        <taxon>Dicranidae</taxon>
        <taxon>Pseudoditrichales</taxon>
        <taxon>Ditrichaceae</taxon>
        <taxon>Ceratodon</taxon>
    </lineage>
</organism>
<reference evidence="1" key="1">
    <citation type="submission" date="2020-06" db="EMBL/GenBank/DDBJ databases">
        <title>WGS assembly of Ceratodon purpureus strain R40.</title>
        <authorList>
            <person name="Carey S.B."/>
            <person name="Jenkins J."/>
            <person name="Shu S."/>
            <person name="Lovell J.T."/>
            <person name="Sreedasyam A."/>
            <person name="Maumus F."/>
            <person name="Tiley G.P."/>
            <person name="Fernandez-Pozo N."/>
            <person name="Barry K."/>
            <person name="Chen C."/>
            <person name="Wang M."/>
            <person name="Lipzen A."/>
            <person name="Daum C."/>
            <person name="Saski C.A."/>
            <person name="Payton A.C."/>
            <person name="Mcbreen J.C."/>
            <person name="Conrad R.E."/>
            <person name="Kollar L.M."/>
            <person name="Olsson S."/>
            <person name="Huttunen S."/>
            <person name="Landis J.B."/>
            <person name="Wickett N.J."/>
            <person name="Johnson M.G."/>
            <person name="Rensing S.A."/>
            <person name="Grimwood J."/>
            <person name="Schmutz J."/>
            <person name="Mcdaniel S.F."/>
        </authorList>
    </citation>
    <scope>NUCLEOTIDE SEQUENCE</scope>
    <source>
        <strain evidence="1">R40</strain>
    </source>
</reference>
<keyword evidence="2" id="KW-1185">Reference proteome</keyword>
<evidence type="ECO:0000313" key="2">
    <source>
        <dbReference type="Proteomes" id="UP000822688"/>
    </source>
</evidence>
<gene>
    <name evidence="1" type="ORF">KC19_2G097400</name>
</gene>
<dbReference type="Proteomes" id="UP000822688">
    <property type="component" value="Chromosome 2"/>
</dbReference>
<dbReference type="AlphaFoldDB" id="A0A8T0IVY2"/>
<protein>
    <submittedName>
        <fullName evidence="1">Uncharacterized protein</fullName>
    </submittedName>
</protein>